<dbReference type="Gene3D" id="6.10.340.10">
    <property type="match status" value="1"/>
</dbReference>
<dbReference type="GO" id="GO:0005886">
    <property type="term" value="C:plasma membrane"/>
    <property type="evidence" value="ECO:0007669"/>
    <property type="project" value="TreeGrafter"/>
</dbReference>
<dbReference type="InterPro" id="IPR003660">
    <property type="entry name" value="HAMP_dom"/>
</dbReference>
<dbReference type="PANTHER" id="PTHR43531:SF11">
    <property type="entry name" value="METHYL-ACCEPTING CHEMOTAXIS PROTEIN 3"/>
    <property type="match status" value="1"/>
</dbReference>
<name>A0A4R1QW97_9FIRM</name>
<feature type="transmembrane region" description="Helical" evidence="5">
    <location>
        <begin position="12"/>
        <end position="33"/>
    </location>
</feature>
<dbReference type="GO" id="GO:0007165">
    <property type="term" value="P:signal transduction"/>
    <property type="evidence" value="ECO:0007669"/>
    <property type="project" value="UniProtKB-KW"/>
</dbReference>
<dbReference type="PRINTS" id="PR00260">
    <property type="entry name" value="CHEMTRNSDUCR"/>
</dbReference>
<evidence type="ECO:0000259" key="6">
    <source>
        <dbReference type="PROSITE" id="PS50111"/>
    </source>
</evidence>
<evidence type="ECO:0000259" key="7">
    <source>
        <dbReference type="PROSITE" id="PS50885"/>
    </source>
</evidence>
<dbReference type="Pfam" id="PF00672">
    <property type="entry name" value="HAMP"/>
    <property type="match status" value="1"/>
</dbReference>
<dbReference type="SUPFAM" id="SSF58104">
    <property type="entry name" value="Methyl-accepting chemotaxis protein (MCP) signaling domain"/>
    <property type="match status" value="1"/>
</dbReference>
<feature type="domain" description="HAMP" evidence="7">
    <location>
        <begin position="214"/>
        <end position="266"/>
    </location>
</feature>
<dbReference type="GO" id="GO:0004888">
    <property type="term" value="F:transmembrane signaling receptor activity"/>
    <property type="evidence" value="ECO:0007669"/>
    <property type="project" value="InterPro"/>
</dbReference>
<feature type="compositionally biased region" description="Basic and acidic residues" evidence="4">
    <location>
        <begin position="526"/>
        <end position="536"/>
    </location>
</feature>
<dbReference type="STRING" id="1469948.GCA_000732725_02212"/>
<proteinExistence type="inferred from homology"/>
<evidence type="ECO:0000313" key="9">
    <source>
        <dbReference type="Proteomes" id="UP000295718"/>
    </source>
</evidence>
<dbReference type="InterPro" id="IPR024478">
    <property type="entry name" value="HlyB_4HB_MCP"/>
</dbReference>
<evidence type="ECO:0000256" key="3">
    <source>
        <dbReference type="PROSITE-ProRule" id="PRU00284"/>
    </source>
</evidence>
<dbReference type="SMART" id="SM00283">
    <property type="entry name" value="MA"/>
    <property type="match status" value="1"/>
</dbReference>
<reference evidence="8 9" key="1">
    <citation type="submission" date="2019-03" db="EMBL/GenBank/DDBJ databases">
        <title>Genomic Encyclopedia of Type Strains, Phase IV (KMG-IV): sequencing the most valuable type-strain genomes for metagenomic binning, comparative biology and taxonomic classification.</title>
        <authorList>
            <person name="Goeker M."/>
        </authorList>
    </citation>
    <scope>NUCLEOTIDE SEQUENCE [LARGE SCALE GENOMIC DNA]</scope>
    <source>
        <strain evidence="8 9">DSM 100556</strain>
    </source>
</reference>
<sequence>MKWFYNMKIGAKLIFGFVLVAIIAGIVGIVGIYNMNSLDKEYSSLYKEYGIPLGDIADVSVCYQQIRVNLRDLVIEGNGENSDTYVKSIKEKEEKMDAAMDAFETSLQTEEGKKAFADLKASLEEFAPIQEQIVNYAVSGNQKEATILLRADESARVVSEITSSIDVLFQLKDDNGQRLSVEYSQEAQSTITTVIIIVIIAIIAAVALGIFISRIISKPIVKMVRIAERVSEGDLDVEIDYNARDEIGILAEAFSRMTDNLNEVMSSINNAAEQVSAGSTQLSDSSMALSQGATEQASSIEELSASIEEIAAQTEVNAEHAKDANHITESAKISAMEGNRQMKEMLEAMEAINEASTNISKIIKVIDDIAFQTNILALNAAVEAARAGAHGKGFAVVAEEVRNLAARSANAAKETTAMIEGSVKKVEGGTRIANETAEALNKIVEGIASVAELIGNIAVASNEQASGIAQINQGILQVSTVVQTNSATAQESAAASEELASQAILMEEQVAKFKLRKVKKYYAHTEYQDRQPDYGKENVPSETGHEKAKNTKKIILSDKEFGKY</sequence>
<dbReference type="Pfam" id="PF12729">
    <property type="entry name" value="4HB_MCP_1"/>
    <property type="match status" value="1"/>
</dbReference>
<dbReference type="CDD" id="cd06225">
    <property type="entry name" value="HAMP"/>
    <property type="match status" value="1"/>
</dbReference>
<comment type="similarity">
    <text evidence="2">Belongs to the methyl-accepting chemotaxis (MCP) protein family.</text>
</comment>
<evidence type="ECO:0000256" key="5">
    <source>
        <dbReference type="SAM" id="Phobius"/>
    </source>
</evidence>
<dbReference type="Proteomes" id="UP000295718">
    <property type="component" value="Unassembled WGS sequence"/>
</dbReference>
<keyword evidence="5" id="KW-0812">Transmembrane</keyword>
<dbReference type="InterPro" id="IPR004089">
    <property type="entry name" value="MCPsignal_dom"/>
</dbReference>
<dbReference type="AlphaFoldDB" id="A0A4R1QW97"/>
<feature type="transmembrane region" description="Helical" evidence="5">
    <location>
        <begin position="194"/>
        <end position="216"/>
    </location>
</feature>
<feature type="domain" description="Methyl-accepting transducer" evidence="6">
    <location>
        <begin position="271"/>
        <end position="500"/>
    </location>
</feature>
<dbReference type="Pfam" id="PF00015">
    <property type="entry name" value="MCPsignal"/>
    <property type="match status" value="1"/>
</dbReference>
<feature type="compositionally biased region" description="Basic and acidic residues" evidence="4">
    <location>
        <begin position="543"/>
        <end position="552"/>
    </location>
</feature>
<keyword evidence="3" id="KW-0807">Transducer</keyword>
<dbReference type="EMBL" id="SLUO01000007">
    <property type="protein sequence ID" value="TCL57977.1"/>
    <property type="molecule type" value="Genomic_DNA"/>
</dbReference>
<comment type="caution">
    <text evidence="8">The sequence shown here is derived from an EMBL/GenBank/DDBJ whole genome shotgun (WGS) entry which is preliminary data.</text>
</comment>
<dbReference type="InterPro" id="IPR004090">
    <property type="entry name" value="Chemotax_Me-accpt_rcpt"/>
</dbReference>
<keyword evidence="5" id="KW-0472">Membrane</keyword>
<dbReference type="SMART" id="SM00304">
    <property type="entry name" value="HAMP"/>
    <property type="match status" value="1"/>
</dbReference>
<dbReference type="InterPro" id="IPR051310">
    <property type="entry name" value="MCP_chemotaxis"/>
</dbReference>
<keyword evidence="5" id="KW-1133">Transmembrane helix</keyword>
<dbReference type="Gene3D" id="1.10.287.950">
    <property type="entry name" value="Methyl-accepting chemotaxis protein"/>
    <property type="match status" value="1"/>
</dbReference>
<dbReference type="RefSeq" id="WP_031390899.1">
    <property type="nucleotide sequence ID" value="NZ_JPNB01000002.1"/>
</dbReference>
<protein>
    <submittedName>
        <fullName evidence="8">Methyl-accepting chemotaxis sensory transducer</fullName>
    </submittedName>
</protein>
<dbReference type="OrthoDB" id="9814363at2"/>
<dbReference type="FunFam" id="1.10.287.950:FF:000001">
    <property type="entry name" value="Methyl-accepting chemotaxis sensory transducer"/>
    <property type="match status" value="1"/>
</dbReference>
<feature type="region of interest" description="Disordered" evidence="4">
    <location>
        <begin position="526"/>
        <end position="552"/>
    </location>
</feature>
<accession>A0A4R1QW97</accession>
<dbReference type="GO" id="GO:0006935">
    <property type="term" value="P:chemotaxis"/>
    <property type="evidence" value="ECO:0007669"/>
    <property type="project" value="UniProtKB-KW"/>
</dbReference>
<evidence type="ECO:0000256" key="1">
    <source>
        <dbReference type="ARBA" id="ARBA00022500"/>
    </source>
</evidence>
<keyword evidence="9" id="KW-1185">Reference proteome</keyword>
<keyword evidence="1" id="KW-0145">Chemotaxis</keyword>
<gene>
    <name evidence="8" type="ORF">EDD76_10791</name>
</gene>
<dbReference type="PROSITE" id="PS50111">
    <property type="entry name" value="CHEMOTAXIS_TRANSDUC_2"/>
    <property type="match status" value="1"/>
</dbReference>
<organism evidence="8 9">
    <name type="scientific">Kineothrix alysoides</name>
    <dbReference type="NCBI Taxonomy" id="1469948"/>
    <lineage>
        <taxon>Bacteria</taxon>
        <taxon>Bacillati</taxon>
        <taxon>Bacillota</taxon>
        <taxon>Clostridia</taxon>
        <taxon>Lachnospirales</taxon>
        <taxon>Lachnospiraceae</taxon>
        <taxon>Kineothrix</taxon>
    </lineage>
</organism>
<evidence type="ECO:0000256" key="4">
    <source>
        <dbReference type="SAM" id="MobiDB-lite"/>
    </source>
</evidence>
<dbReference type="PANTHER" id="PTHR43531">
    <property type="entry name" value="PROTEIN ICFG"/>
    <property type="match status" value="1"/>
</dbReference>
<evidence type="ECO:0000313" key="8">
    <source>
        <dbReference type="EMBL" id="TCL57977.1"/>
    </source>
</evidence>
<evidence type="ECO:0000256" key="2">
    <source>
        <dbReference type="ARBA" id="ARBA00029447"/>
    </source>
</evidence>
<dbReference type="PROSITE" id="PS50885">
    <property type="entry name" value="HAMP"/>
    <property type="match status" value="1"/>
</dbReference>